<evidence type="ECO:0000313" key="1">
    <source>
        <dbReference type="EMBL" id="GET42908.1"/>
    </source>
</evidence>
<keyword evidence="2" id="KW-1185">Reference proteome</keyword>
<name>A0AAV3XJS4_9CYAN</name>
<sequence>MNVEQSIAVESLRNISVEEFLNLLRQKSALAVEFPNGESLIVQAVELAPLPILDGYVPEGWKEGIYEH</sequence>
<organism evidence="1 2">
    <name type="scientific">Microseira wollei NIES-4236</name>
    <dbReference type="NCBI Taxonomy" id="2530354"/>
    <lineage>
        <taxon>Bacteria</taxon>
        <taxon>Bacillati</taxon>
        <taxon>Cyanobacteriota</taxon>
        <taxon>Cyanophyceae</taxon>
        <taxon>Oscillatoriophycideae</taxon>
        <taxon>Aerosakkonematales</taxon>
        <taxon>Aerosakkonemataceae</taxon>
        <taxon>Microseira</taxon>
    </lineage>
</organism>
<gene>
    <name evidence="1" type="ORF">MiSe_77260</name>
</gene>
<accession>A0AAV3XJS4</accession>
<dbReference type="AlphaFoldDB" id="A0AAV3XJS4"/>
<dbReference type="Proteomes" id="UP001050975">
    <property type="component" value="Unassembled WGS sequence"/>
</dbReference>
<evidence type="ECO:0008006" key="3">
    <source>
        <dbReference type="Google" id="ProtNLM"/>
    </source>
</evidence>
<dbReference type="RefSeq" id="WP_226591136.1">
    <property type="nucleotide sequence ID" value="NZ_BLAY01000188.1"/>
</dbReference>
<evidence type="ECO:0000313" key="2">
    <source>
        <dbReference type="Proteomes" id="UP001050975"/>
    </source>
</evidence>
<proteinExistence type="predicted"/>
<reference evidence="1" key="1">
    <citation type="submission" date="2019-10" db="EMBL/GenBank/DDBJ databases">
        <title>Draft genome sequece of Microseira wollei NIES-4236.</title>
        <authorList>
            <person name="Yamaguchi H."/>
            <person name="Suzuki S."/>
            <person name="Kawachi M."/>
        </authorList>
    </citation>
    <scope>NUCLEOTIDE SEQUENCE</scope>
    <source>
        <strain evidence="1">NIES-4236</strain>
    </source>
</reference>
<comment type="caution">
    <text evidence="1">The sequence shown here is derived from an EMBL/GenBank/DDBJ whole genome shotgun (WGS) entry which is preliminary data.</text>
</comment>
<dbReference type="EMBL" id="BLAY01000188">
    <property type="protein sequence ID" value="GET42908.1"/>
    <property type="molecule type" value="Genomic_DNA"/>
</dbReference>
<protein>
    <recommendedName>
        <fullName evidence="3">Prevent-host-death protein</fullName>
    </recommendedName>
</protein>